<reference evidence="1 2" key="1">
    <citation type="journal article" date="2011" name="Stand. Genomic Sci.">
        <title>Complete genome sequence of Cellulophaga lytica type strain (LIM- 21).</title>
        <authorList>
            <person name="Pati A."/>
            <person name="Abt B."/>
            <person name="Teshima H."/>
            <person name="Nolan M."/>
            <person name="Lapidus A."/>
            <person name="Lucas S."/>
            <person name="Hammon N."/>
            <person name="Deshpande S."/>
            <person name="Cheng J.F."/>
            <person name="Tapia R."/>
            <person name="Han C."/>
            <person name="Goodwin L."/>
            <person name="Pitluck S."/>
            <person name="Liolios K."/>
            <person name="Pagani I."/>
            <person name="Mavromatis K."/>
            <person name="Ovchinikova G."/>
            <person name="Chen A."/>
            <person name="Palaniappan K."/>
            <person name="Land M."/>
            <person name="Hauser L."/>
            <person name="Jeffries C.D."/>
            <person name="Detter J.C."/>
            <person name="Brambilla E.M."/>
            <person name="Kannan K.P."/>
            <person name="Rohde M."/>
            <person name="Spring S."/>
            <person name="Goker M."/>
            <person name="Woyke T."/>
            <person name="Bristow J."/>
            <person name="Eisen J.A."/>
            <person name="Markowitz V."/>
            <person name="Hugenholtz P."/>
            <person name="Kyrpides N.C."/>
            <person name="Klenk H.P."/>
            <person name="Ivanova N."/>
        </authorList>
    </citation>
    <scope>NUCLEOTIDE SEQUENCE [LARGE SCALE GENOMIC DNA]</scope>
    <source>
        <strain evidence="2">ATCC 23178 / DSM 7489 / JCM 8516 / NBRC 14961 / NCIMB 1423 / VKM B-1433 / Cy l20</strain>
    </source>
</reference>
<dbReference type="RefSeq" id="WP_013621065.1">
    <property type="nucleotide sequence ID" value="NC_015167.1"/>
</dbReference>
<evidence type="ECO:0000313" key="1">
    <source>
        <dbReference type="EMBL" id="ADY29318.1"/>
    </source>
</evidence>
<gene>
    <name evidence="1" type="ordered locus">Celly_1494</name>
</gene>
<evidence type="ECO:0000313" key="2">
    <source>
        <dbReference type="Proteomes" id="UP000007487"/>
    </source>
</evidence>
<dbReference type="AlphaFoldDB" id="F0RII9"/>
<dbReference type="Proteomes" id="UP000007487">
    <property type="component" value="Chromosome"/>
</dbReference>
<sequence length="249" mass="29758">MDEKTREIYEKYGINPEEREIENRKIIEERYNNIDSENKAFLDSLFKKALEENFEHFKHYLRNPRFYYFTDLKSTIGEIVKCLITESHTAAITLTNHFLERILKLALIQKASGTQPKKITDWNKTYSVSDKYSNWKMGATIKKCKELKIISKTQFKELTEFQETIRNGFSHYDPKKILRDSENTIDLIDKSDSDSKKIVGLNYKEIPTLQNFFVREFARDNSEEYFDYVFNLILSIEKHFKIEYYNNAK</sequence>
<dbReference type="STRING" id="867900.Celly_1494"/>
<dbReference type="EMBL" id="CP002534">
    <property type="protein sequence ID" value="ADY29318.1"/>
    <property type="molecule type" value="Genomic_DNA"/>
</dbReference>
<dbReference type="OrthoDB" id="1354978at2"/>
<dbReference type="HOGENOM" id="CLU_1276103_0_0_10"/>
<accession>F0RII9</accession>
<dbReference type="KEGG" id="cly:Celly_1494"/>
<proteinExistence type="predicted"/>
<dbReference type="eggNOG" id="ENOG5031ZFW">
    <property type="taxonomic scope" value="Bacteria"/>
</dbReference>
<name>F0RII9_CELLC</name>
<keyword evidence="2" id="KW-1185">Reference proteome</keyword>
<organism evidence="1 2">
    <name type="scientific">Cellulophaga lytica (strain ATCC 23178 / DSM 7489 / JCM 8516 / NBRC 14961 / NCIMB 1423 / VKM B-1433 / Cy l20)</name>
    <dbReference type="NCBI Taxonomy" id="867900"/>
    <lineage>
        <taxon>Bacteria</taxon>
        <taxon>Pseudomonadati</taxon>
        <taxon>Bacteroidota</taxon>
        <taxon>Flavobacteriia</taxon>
        <taxon>Flavobacteriales</taxon>
        <taxon>Flavobacteriaceae</taxon>
        <taxon>Cellulophaga</taxon>
    </lineage>
</organism>
<protein>
    <submittedName>
        <fullName evidence="1">Uncharacterized protein</fullName>
    </submittedName>
</protein>